<sequence>MSKSLSVKVPDDLDARMRSAAGDNLSEWVVEAIEDRLEREMWAKSKEAEALLGIDVQWLDDERKAVERAQRAAR</sequence>
<evidence type="ECO:0000313" key="2">
    <source>
        <dbReference type="Proteomes" id="UP000438448"/>
    </source>
</evidence>
<dbReference type="EMBL" id="WEGK01000003">
    <property type="protein sequence ID" value="MQY18721.1"/>
    <property type="molecule type" value="Genomic_DNA"/>
</dbReference>
<proteinExistence type="predicted"/>
<gene>
    <name evidence="1" type="ORF">NRB20_18000</name>
</gene>
<reference evidence="1 2" key="1">
    <citation type="submission" date="2019-10" db="EMBL/GenBank/DDBJ databases">
        <title>Nocardia macrotermitis sp. nov. and Nocardia aurantia sp. nov., isolated from the gut of fungus growing-termite Macrotermes natalensis.</title>
        <authorList>
            <person name="Benndorf R."/>
            <person name="Schwitalla J."/>
            <person name="Martin K."/>
            <person name="De Beer W."/>
            <person name="Kaster A.-K."/>
            <person name="Vollmers J."/>
            <person name="Poulsen M."/>
            <person name="Beemelmanns C."/>
        </authorList>
    </citation>
    <scope>NUCLEOTIDE SEQUENCE [LARGE SCALE GENOMIC DNA]</scope>
    <source>
        <strain evidence="1 2">RB20</strain>
    </source>
</reference>
<dbReference type="AlphaFoldDB" id="A0A7K0CZ41"/>
<dbReference type="RefSeq" id="WP_194289769.1">
    <property type="nucleotide sequence ID" value="NZ_WEGK01000003.1"/>
</dbReference>
<protein>
    <recommendedName>
        <fullName evidence="3">CopG family transcriptional regulator</fullName>
    </recommendedName>
</protein>
<evidence type="ECO:0000313" key="1">
    <source>
        <dbReference type="EMBL" id="MQY18721.1"/>
    </source>
</evidence>
<organism evidence="1 2">
    <name type="scientific">Nocardia macrotermitis</name>
    <dbReference type="NCBI Taxonomy" id="2585198"/>
    <lineage>
        <taxon>Bacteria</taxon>
        <taxon>Bacillati</taxon>
        <taxon>Actinomycetota</taxon>
        <taxon>Actinomycetes</taxon>
        <taxon>Mycobacteriales</taxon>
        <taxon>Nocardiaceae</taxon>
        <taxon>Nocardia</taxon>
    </lineage>
</organism>
<name>A0A7K0CZ41_9NOCA</name>
<dbReference type="Proteomes" id="UP000438448">
    <property type="component" value="Unassembled WGS sequence"/>
</dbReference>
<accession>A0A7K0CZ41</accession>
<keyword evidence="2" id="KW-1185">Reference proteome</keyword>
<comment type="caution">
    <text evidence="1">The sequence shown here is derived from an EMBL/GenBank/DDBJ whole genome shotgun (WGS) entry which is preliminary data.</text>
</comment>
<evidence type="ECO:0008006" key="3">
    <source>
        <dbReference type="Google" id="ProtNLM"/>
    </source>
</evidence>